<evidence type="ECO:0000313" key="21">
    <source>
        <dbReference type="EMBL" id="AFH29614.1"/>
    </source>
</evidence>
<dbReference type="Pfam" id="PF21131">
    <property type="entry name" value="eEFSec_4th"/>
    <property type="match status" value="1"/>
</dbReference>
<evidence type="ECO:0000313" key="20">
    <source>
        <dbReference type="EMBL" id="AFE64739.1"/>
    </source>
</evidence>
<keyword evidence="7" id="KW-0963">Cytoplasm</keyword>
<evidence type="ECO:0000256" key="13">
    <source>
        <dbReference type="ARBA" id="ARBA00023242"/>
    </source>
</evidence>
<dbReference type="FunFam" id="3.40.50.300:FF:000900">
    <property type="entry name" value="Eukaryotic elongation factor, selenocysteine-tRNA-specific"/>
    <property type="match status" value="1"/>
</dbReference>
<evidence type="ECO:0000256" key="4">
    <source>
        <dbReference type="ARBA" id="ARBA00004496"/>
    </source>
</evidence>
<evidence type="ECO:0000256" key="6">
    <source>
        <dbReference type="ARBA" id="ARBA00022481"/>
    </source>
</evidence>
<keyword evidence="12" id="KW-0342">GTP-binding</keyword>
<dbReference type="CDD" id="cd01889">
    <property type="entry name" value="SelB_euk"/>
    <property type="match status" value="1"/>
</dbReference>
<dbReference type="EMBL" id="JU472810">
    <property type="protein sequence ID" value="AFH29614.1"/>
    <property type="molecule type" value="mRNA"/>
</dbReference>
<organism evidence="20">
    <name type="scientific">Macaca mulatta</name>
    <name type="common">Rhesus macaque</name>
    <dbReference type="NCBI Taxonomy" id="9544"/>
    <lineage>
        <taxon>Eukaryota</taxon>
        <taxon>Metazoa</taxon>
        <taxon>Chordata</taxon>
        <taxon>Craniata</taxon>
        <taxon>Vertebrata</taxon>
        <taxon>Euteleostomi</taxon>
        <taxon>Mammalia</taxon>
        <taxon>Eutheria</taxon>
        <taxon>Euarchontoglires</taxon>
        <taxon>Primates</taxon>
        <taxon>Haplorrhini</taxon>
        <taxon>Catarrhini</taxon>
        <taxon>Cercopithecidae</taxon>
        <taxon>Cercopithecinae</taxon>
        <taxon>Macaca</taxon>
    </lineage>
</organism>
<dbReference type="SUPFAM" id="SSF52540">
    <property type="entry name" value="P-loop containing nucleoside triphosphate hydrolases"/>
    <property type="match status" value="1"/>
</dbReference>
<feature type="compositionally biased region" description="Basic and acidic residues" evidence="18">
    <location>
        <begin position="555"/>
        <end position="571"/>
    </location>
</feature>
<dbReference type="GO" id="GO:0003746">
    <property type="term" value="F:translation elongation factor activity"/>
    <property type="evidence" value="ECO:0007669"/>
    <property type="project" value="UniProtKB-KW"/>
</dbReference>
<evidence type="ECO:0000256" key="10">
    <source>
        <dbReference type="ARBA" id="ARBA00022801"/>
    </source>
</evidence>
<dbReference type="InterPro" id="IPR049393">
    <property type="entry name" value="eEFSec_III"/>
</dbReference>
<evidence type="ECO:0000256" key="15">
    <source>
        <dbReference type="ARBA" id="ARBA00054716"/>
    </source>
</evidence>
<evidence type="ECO:0000256" key="14">
    <source>
        <dbReference type="ARBA" id="ARBA00049117"/>
    </source>
</evidence>
<keyword evidence="6" id="KW-0488">Methylation</keyword>
<comment type="catalytic activity">
    <reaction evidence="14">
        <text>GTP + H2O = GDP + phosphate + H(+)</text>
        <dbReference type="Rhea" id="RHEA:19669"/>
        <dbReference type="ChEBI" id="CHEBI:15377"/>
        <dbReference type="ChEBI" id="CHEBI:15378"/>
        <dbReference type="ChEBI" id="CHEBI:37565"/>
        <dbReference type="ChEBI" id="CHEBI:43474"/>
        <dbReference type="ChEBI" id="CHEBI:58189"/>
    </reaction>
    <physiologicalReaction direction="left-to-right" evidence="14">
        <dbReference type="Rhea" id="RHEA:19670"/>
    </physiologicalReaction>
</comment>
<evidence type="ECO:0000256" key="18">
    <source>
        <dbReference type="SAM" id="MobiDB-lite"/>
    </source>
</evidence>
<dbReference type="PANTHER" id="PTHR43721">
    <property type="entry name" value="ELONGATION FACTOR TU-RELATED"/>
    <property type="match status" value="1"/>
</dbReference>
<dbReference type="Gene3D" id="3.40.50.300">
    <property type="entry name" value="P-loop containing nucleotide triphosphate hydrolases"/>
    <property type="match status" value="1"/>
</dbReference>
<dbReference type="PROSITE" id="PS51722">
    <property type="entry name" value="G_TR_2"/>
    <property type="match status" value="1"/>
</dbReference>
<evidence type="ECO:0000256" key="3">
    <source>
        <dbReference type="ARBA" id="ARBA00004123"/>
    </source>
</evidence>
<dbReference type="InterPro" id="IPR009000">
    <property type="entry name" value="Transl_B-barrel_sf"/>
</dbReference>
<keyword evidence="9" id="KW-0547">Nucleotide-binding</keyword>
<feature type="region of interest" description="Disordered" evidence="18">
    <location>
        <begin position="549"/>
        <end position="571"/>
    </location>
</feature>
<dbReference type="AlphaFoldDB" id="H9EQT0"/>
<evidence type="ECO:0000256" key="5">
    <source>
        <dbReference type="ARBA" id="ARBA00015953"/>
    </source>
</evidence>
<dbReference type="Pfam" id="PF03144">
    <property type="entry name" value="GTP_EFTU_D2"/>
    <property type="match status" value="1"/>
</dbReference>
<dbReference type="InterPro" id="IPR050055">
    <property type="entry name" value="EF-Tu_GTPase"/>
</dbReference>
<dbReference type="PANTHER" id="PTHR43721:SF11">
    <property type="entry name" value="SELENOCYSTEINE-SPECIFIC ELONGATION FACTOR"/>
    <property type="match status" value="1"/>
</dbReference>
<name>H9EQT0_MACMU</name>
<dbReference type="GO" id="GO:0001514">
    <property type="term" value="P:selenocysteine incorporation"/>
    <property type="evidence" value="ECO:0007669"/>
    <property type="project" value="UniProtKB-ARBA"/>
</dbReference>
<dbReference type="GO" id="GO:0005737">
    <property type="term" value="C:cytoplasm"/>
    <property type="evidence" value="ECO:0007669"/>
    <property type="project" value="UniProtKB-SubCell"/>
</dbReference>
<evidence type="ECO:0000256" key="1">
    <source>
        <dbReference type="ARBA" id="ARBA00001936"/>
    </source>
</evidence>
<dbReference type="GO" id="GO:0005525">
    <property type="term" value="F:GTP binding"/>
    <property type="evidence" value="ECO:0007669"/>
    <property type="project" value="UniProtKB-KW"/>
</dbReference>
<dbReference type="Pfam" id="PF21208">
    <property type="entry name" value="euk_SelB_III"/>
    <property type="match status" value="1"/>
</dbReference>
<gene>
    <name evidence="20" type="primary">EEFSEC</name>
</gene>
<comment type="subcellular location">
    <subcellularLocation>
        <location evidence="4">Cytoplasm</location>
    </subcellularLocation>
    <subcellularLocation>
        <location evidence="3">Nucleus</location>
    </subcellularLocation>
</comment>
<evidence type="ECO:0000259" key="19">
    <source>
        <dbReference type="PROSITE" id="PS51722"/>
    </source>
</evidence>
<dbReference type="SUPFAM" id="SSF50447">
    <property type="entry name" value="Translation proteins"/>
    <property type="match status" value="1"/>
</dbReference>
<comment type="function">
    <text evidence="15">Translation factor required for the incorporation of the rare amino acid selenocysteine encoded by UGA codons. Replaces the eRF1-eRF3-GTP ternary complex for the insertion of selenocysteine directed by the UGA codon. Insertion of selenocysteine at UGA codons is mediated by SECISBP2 and EEFSEC: SECISBP2 (1) specifically binds the SECIS sequence once the 80S ribosome encounters an in-frame UGA codon and (2) contacts the RPS27A/eS31 of the 40S ribosome before ribosome stalling. (3) GTP-bound EEFSEC then delivers selenocysteinyl-tRNA(Sec) to the 80S ribosome and adopts a preaccommodated state conformation. (4) After GTP hydrolysis, EEFSEC dissociates from the assembly, selenocysteinyl-tRNA(Sec) accommodates, and peptide bond synthesis and selenoprotein elongation occur.</text>
</comment>
<keyword evidence="13" id="KW-0539">Nucleus</keyword>
<dbReference type="InterPro" id="IPR027417">
    <property type="entry name" value="P-loop_NTPase"/>
</dbReference>
<feature type="domain" description="Tr-type G" evidence="19">
    <location>
        <begin position="5"/>
        <end position="217"/>
    </location>
</feature>
<dbReference type="InterPro" id="IPR000795">
    <property type="entry name" value="T_Tr_GTP-bd_dom"/>
</dbReference>
<dbReference type="InterPro" id="IPR004161">
    <property type="entry name" value="EFTu-like_2"/>
</dbReference>
<evidence type="ECO:0000256" key="11">
    <source>
        <dbReference type="ARBA" id="ARBA00022917"/>
    </source>
</evidence>
<proteinExistence type="evidence at transcript level"/>
<evidence type="ECO:0000256" key="7">
    <source>
        <dbReference type="ARBA" id="ARBA00022490"/>
    </source>
</evidence>
<accession>H9EQT0</accession>
<evidence type="ECO:0000256" key="17">
    <source>
        <dbReference type="ARBA" id="ARBA00082387"/>
    </source>
</evidence>
<keyword evidence="8" id="KW-0597">Phosphoprotein</keyword>
<keyword evidence="11" id="KW-0648">Protein biosynthesis</keyword>
<dbReference type="GO" id="GO:0003924">
    <property type="term" value="F:GTPase activity"/>
    <property type="evidence" value="ECO:0007669"/>
    <property type="project" value="InterPro"/>
</dbReference>
<dbReference type="GO" id="GO:0005634">
    <property type="term" value="C:nucleus"/>
    <property type="evidence" value="ECO:0007669"/>
    <property type="project" value="UniProtKB-SubCell"/>
</dbReference>
<evidence type="ECO:0000256" key="16">
    <source>
        <dbReference type="ARBA" id="ARBA00076506"/>
    </source>
</evidence>
<dbReference type="Pfam" id="PF00009">
    <property type="entry name" value="GTP_EFTU"/>
    <property type="match status" value="1"/>
</dbReference>
<evidence type="ECO:0000256" key="8">
    <source>
        <dbReference type="ARBA" id="ARBA00022553"/>
    </source>
</evidence>
<dbReference type="FunFam" id="2.40.30.10:FF:000052">
    <property type="entry name" value="Selenocysteine-specific elongation factor EF-Sec"/>
    <property type="match status" value="1"/>
</dbReference>
<sequence>MAGRRVNVNVGVLGHIDSGKTALARALSTTASTAAFDKQPQSRERGITLDLGFSCFSVPLPARLRSSLPEFQAAPEAEPEAGEPLLQVTLVDCPGHASLIRTIIGGAQIIDLMMLVIDVTKGMQTQSAECLVIGQIACQKLVVVLNKIDLLAEGKRQAAVDKMTKKMQKTLENTKFRGAPIIPVAAKPGGPEAPETEAPQGIPELIELLTSQISIPTRDPSGPFLMSVDHCFSIKGQGTVMTGTILSGSISLGDSVEIPALKVVKKVKSMQMFHMPITSAMQGDRLGICVTQFDPKLLERGLVCAPESLHTVHAALISVEKIPYFRGPLQTKAKFHITVGHETVMGRLMFFSPAPDNFDQEPILDSFDFSQEYLFQEQYLSKDLAPAVTNNDEADKKAGQATEGHCPRQQWALVEFEKPVTCPRLCLVIGSRLDADIHTNTCRLAFHGVLLHGLEDRNYADSFLPRLKVYKLKHKHGLVERAMDDYSVIGRSLFKKETNIQLFVGLKVHLSTGELGVIDSAFGQSGKFKIHIPGGLSPESKKILTPALKKRARAGRGEATRQEESAERSEPLQHVALSLTFKRYVFDTHKRMVQSP</sequence>
<dbReference type="PRINTS" id="PR00315">
    <property type="entry name" value="ELONGATNFCT"/>
</dbReference>
<dbReference type="InterPro" id="IPR049394">
    <property type="entry name" value="eEFSec_C"/>
</dbReference>
<keyword evidence="10" id="KW-0378">Hydrolase</keyword>
<dbReference type="CDD" id="cd04094">
    <property type="entry name" value="eSelB_III"/>
    <property type="match status" value="1"/>
</dbReference>
<comment type="cofactor">
    <cofactor evidence="2">
        <name>Mg(2+)</name>
        <dbReference type="ChEBI" id="CHEBI:18420"/>
    </cofactor>
</comment>
<reference evidence="20" key="1">
    <citation type="journal article" date="2014" name="Biol. Direct">
        <title>A new rhesus macaque assembly and annotation for next-generation sequencing analyses.</title>
        <authorList>
            <person name="Zimin A.V."/>
            <person name="Cornish A.S."/>
            <person name="Maudhoo M.D."/>
            <person name="Gibbs R.M."/>
            <person name="Zhang X."/>
            <person name="Pandey S."/>
            <person name="Meehan D.T."/>
            <person name="Wipfler K."/>
            <person name="Bosinger S.E."/>
            <person name="Johnson Z.P."/>
            <person name="Tharp G.K."/>
            <person name="Marcais G."/>
            <person name="Roberts M."/>
            <person name="Ferguson B."/>
            <person name="Fox H.S."/>
            <person name="Treangen T."/>
            <person name="Salzberg S.L."/>
            <person name="Yorke J.A."/>
            <person name="Norgren R.B.Jr."/>
        </authorList>
    </citation>
    <scope>NUCLEOTIDE SEQUENCE</scope>
    <source>
        <tissue evidence="20">Caudate</tissue>
        <tissue evidence="21">Thymus</tissue>
    </source>
</reference>
<dbReference type="Gene3D" id="2.40.30.10">
    <property type="entry name" value="Translation factors"/>
    <property type="match status" value="2"/>
</dbReference>
<evidence type="ECO:0000256" key="2">
    <source>
        <dbReference type="ARBA" id="ARBA00001946"/>
    </source>
</evidence>
<evidence type="ECO:0000256" key="9">
    <source>
        <dbReference type="ARBA" id="ARBA00022741"/>
    </source>
</evidence>
<protein>
    <recommendedName>
        <fullName evidence="5">Selenocysteine-specific elongation factor</fullName>
    </recommendedName>
    <alternativeName>
        <fullName evidence="17">Elongation factor sec</fullName>
    </alternativeName>
    <alternativeName>
        <fullName evidence="16">Eukaryotic elongation factor, selenocysteine-tRNA-specific</fullName>
    </alternativeName>
</protein>
<dbReference type="EMBL" id="JU320983">
    <property type="protein sequence ID" value="AFE64739.1"/>
    <property type="molecule type" value="mRNA"/>
</dbReference>
<dbReference type="CDD" id="cd03696">
    <property type="entry name" value="SelB_II"/>
    <property type="match status" value="1"/>
</dbReference>
<evidence type="ECO:0000256" key="12">
    <source>
        <dbReference type="ARBA" id="ARBA00023134"/>
    </source>
</evidence>
<comment type="cofactor">
    <cofactor evidence="1">
        <name>Mn(2+)</name>
        <dbReference type="ChEBI" id="CHEBI:29035"/>
    </cofactor>
</comment>
<keyword evidence="20" id="KW-0251">Elongation factor</keyword>